<dbReference type="Proteomes" id="UP000256599">
    <property type="component" value="Unassembled WGS sequence"/>
</dbReference>
<dbReference type="AlphaFoldDB" id="A0A3D8I2T7"/>
<name>A0A3D8I2T7_9HELI</name>
<protein>
    <submittedName>
        <fullName evidence="2">Uncharacterized protein</fullName>
    </submittedName>
</protein>
<keyword evidence="1" id="KW-1133">Transmembrane helix</keyword>
<reference evidence="2 3" key="1">
    <citation type="submission" date="2018-04" db="EMBL/GenBank/DDBJ databases">
        <title>Novel Campyloabacter and Helicobacter Species and Strains.</title>
        <authorList>
            <person name="Mannion A.J."/>
            <person name="Shen Z."/>
            <person name="Fox J.G."/>
        </authorList>
    </citation>
    <scope>NUCLEOTIDE SEQUENCE [LARGE SCALE GENOMIC DNA]</scope>
    <source>
        <strain evidence="2 3">MIT 98-6070</strain>
    </source>
</reference>
<gene>
    <name evidence="2" type="ORF">CQA63_06630</name>
</gene>
<keyword evidence="3" id="KW-1185">Reference proteome</keyword>
<accession>A0A3D8I2T7</accession>
<organism evidence="2 3">
    <name type="scientific">Helicobacter marmotae</name>
    <dbReference type="NCBI Taxonomy" id="152490"/>
    <lineage>
        <taxon>Bacteria</taxon>
        <taxon>Pseudomonadati</taxon>
        <taxon>Campylobacterota</taxon>
        <taxon>Epsilonproteobacteria</taxon>
        <taxon>Campylobacterales</taxon>
        <taxon>Helicobacteraceae</taxon>
        <taxon>Helicobacter</taxon>
    </lineage>
</organism>
<feature type="transmembrane region" description="Helical" evidence="1">
    <location>
        <begin position="6"/>
        <end position="31"/>
    </location>
</feature>
<keyword evidence="1" id="KW-0812">Transmembrane</keyword>
<sequence>MHFLLIIFCIFIGLIMLRILVYCMFIGLNIIHRFFQALGESSKRLQEREACSDTSSLLPDSSHIRGEIPKQSSSNVAPNMCLESSSQTYVASTLEATHTPTLPNVIEVHLSNKAELYVHLDKQAKSVDYDLIFHPVRSCNICGINKAKSRKIIFDFINKA</sequence>
<keyword evidence="1" id="KW-0472">Membrane</keyword>
<evidence type="ECO:0000313" key="2">
    <source>
        <dbReference type="EMBL" id="RDU59428.1"/>
    </source>
</evidence>
<evidence type="ECO:0000256" key="1">
    <source>
        <dbReference type="SAM" id="Phobius"/>
    </source>
</evidence>
<comment type="caution">
    <text evidence="2">The sequence shown here is derived from an EMBL/GenBank/DDBJ whole genome shotgun (WGS) entry which is preliminary data.</text>
</comment>
<proteinExistence type="predicted"/>
<dbReference type="EMBL" id="NXLR01000012">
    <property type="protein sequence ID" value="RDU59428.1"/>
    <property type="molecule type" value="Genomic_DNA"/>
</dbReference>
<evidence type="ECO:0000313" key="3">
    <source>
        <dbReference type="Proteomes" id="UP000256599"/>
    </source>
</evidence>